<accession>F1T573</accession>
<evidence type="ECO:0000313" key="2">
    <source>
        <dbReference type="Proteomes" id="UP000005947"/>
    </source>
</evidence>
<reference evidence="1 2" key="1">
    <citation type="submission" date="2011-02" db="EMBL/GenBank/DDBJ databases">
        <authorList>
            <person name="Muzny D."/>
            <person name="Qin X."/>
            <person name="Buhay C."/>
            <person name="Dugan-Rocha S."/>
            <person name="Ding Y."/>
            <person name="Chen G."/>
            <person name="Hawes A."/>
            <person name="Holder M."/>
            <person name="Jhangiani S."/>
            <person name="Johnson A."/>
            <person name="Khan Z."/>
            <person name="Li Z."/>
            <person name="Liu W."/>
            <person name="Liu X."/>
            <person name="Perez L."/>
            <person name="Shen H."/>
            <person name="Wang Q."/>
            <person name="Watt J."/>
            <person name="Xi L."/>
            <person name="Xin Y."/>
            <person name="Zhou J."/>
            <person name="Deng J."/>
            <person name="Jiang H."/>
            <person name="Liu Y."/>
            <person name="Qu J."/>
            <person name="Song X.-Z."/>
            <person name="Zhang L."/>
            <person name="Villasana D."/>
            <person name="Johnson A."/>
            <person name="Liu J."/>
            <person name="Liyanage D."/>
            <person name="Lorensuhewa L."/>
            <person name="Robinson T."/>
            <person name="Song A."/>
            <person name="Song B.-B."/>
            <person name="Dinh H."/>
            <person name="Thornton R."/>
            <person name="Coyle M."/>
            <person name="Francisco L."/>
            <person name="Jackson L."/>
            <person name="Javaid M."/>
            <person name="Korchina V."/>
            <person name="Kovar C."/>
            <person name="Mata R."/>
            <person name="Mathew T."/>
            <person name="Ngo R."/>
            <person name="Nguyen L."/>
            <person name="Nguyen N."/>
            <person name="Okwuonu G."/>
            <person name="Ongeri F."/>
            <person name="Pham C."/>
            <person name="Simmons D."/>
            <person name="Wilczek-Boney K."/>
            <person name="Hale W."/>
            <person name="Jakkamsetti A."/>
            <person name="Pham P."/>
            <person name="Ruth R."/>
            <person name="San Lucas F."/>
            <person name="Warren J."/>
            <person name="Zhang J."/>
            <person name="Zhao Z."/>
            <person name="Zhou C."/>
            <person name="Zhu D."/>
            <person name="Lee S."/>
            <person name="Bess C."/>
            <person name="Blankenburg K."/>
            <person name="Forbes L."/>
            <person name="Fu Q."/>
            <person name="Gubbala S."/>
            <person name="Hirani K."/>
            <person name="Jayaseelan J.C."/>
            <person name="Lara F."/>
            <person name="Munidasa M."/>
            <person name="Palculict T."/>
            <person name="Patil S."/>
            <person name="Pu L.-L."/>
            <person name="Saada N."/>
            <person name="Tang L."/>
            <person name="Weissenberger G."/>
            <person name="Zhu Y."/>
            <person name="Hemphill L."/>
            <person name="Shang Y."/>
            <person name="Youmans B."/>
            <person name="Ayvaz T."/>
            <person name="Ross M."/>
            <person name="Santibanez J."/>
            <person name="Aqrawi P."/>
            <person name="Gross S."/>
            <person name="Joshi V."/>
            <person name="Fowler G."/>
            <person name="Nazareth L."/>
            <person name="Reid J."/>
            <person name="Worley K."/>
            <person name="Petrosino J."/>
            <person name="Highlander S."/>
            <person name="Gibbs R."/>
        </authorList>
    </citation>
    <scope>NUCLEOTIDE SEQUENCE [LARGE SCALE GENOMIC DNA]</scope>
    <source>
        <strain evidence="1 2">DSM 15829</strain>
    </source>
</reference>
<organism evidence="1 2">
    <name type="scientific">Fannyhessea vaginae DSM 15829</name>
    <dbReference type="NCBI Taxonomy" id="525256"/>
    <lineage>
        <taxon>Bacteria</taxon>
        <taxon>Bacillati</taxon>
        <taxon>Actinomycetota</taxon>
        <taxon>Coriobacteriia</taxon>
        <taxon>Coriobacteriales</taxon>
        <taxon>Atopobiaceae</taxon>
        <taxon>Fannyhessea</taxon>
    </lineage>
</organism>
<dbReference type="EMBL" id="ACGK02000001">
    <property type="protein sequence ID" value="EGF23094.1"/>
    <property type="molecule type" value="Genomic_DNA"/>
</dbReference>
<evidence type="ECO:0000313" key="1">
    <source>
        <dbReference type="EMBL" id="EGF23094.1"/>
    </source>
</evidence>
<keyword evidence="2" id="KW-1185">Reference proteome</keyword>
<gene>
    <name evidence="1" type="ORF">HMPREF0091_10041</name>
</gene>
<sequence length="86" mass="10359">MSLFFEYTVRELTIKALQSAKLMYRHLYQHKISLTEDAQASYNSYVYGRVLPADGYRVLQRIKQYFYQKRNERTLKSIYSYASNLK</sequence>
<protein>
    <submittedName>
        <fullName evidence="1">Uncharacterized protein</fullName>
    </submittedName>
</protein>
<dbReference type="Proteomes" id="UP000005947">
    <property type="component" value="Unassembled WGS sequence"/>
</dbReference>
<comment type="caution">
    <text evidence="1">The sequence shown here is derived from an EMBL/GenBank/DDBJ whole genome shotgun (WGS) entry which is preliminary data.</text>
</comment>
<dbReference type="AlphaFoldDB" id="F1T573"/>
<name>F1T573_9ACTN</name>
<proteinExistence type="predicted"/>